<name>A0A8D2LDB5_VARKO</name>
<keyword evidence="3" id="KW-0472">Membrane</keyword>
<dbReference type="CTD" id="121457"/>
<gene>
    <name evidence="4" type="primary">IKBIP</name>
</gene>
<organism evidence="4 5">
    <name type="scientific">Varanus komodoensis</name>
    <name type="common">Komodo dragon</name>
    <dbReference type="NCBI Taxonomy" id="61221"/>
    <lineage>
        <taxon>Eukaryota</taxon>
        <taxon>Metazoa</taxon>
        <taxon>Chordata</taxon>
        <taxon>Craniata</taxon>
        <taxon>Vertebrata</taxon>
        <taxon>Euteleostomi</taxon>
        <taxon>Lepidosauria</taxon>
        <taxon>Squamata</taxon>
        <taxon>Bifurcata</taxon>
        <taxon>Unidentata</taxon>
        <taxon>Episquamata</taxon>
        <taxon>Toxicofera</taxon>
        <taxon>Anguimorpha</taxon>
        <taxon>Paleoanguimorpha</taxon>
        <taxon>Varanoidea</taxon>
        <taxon>Varanidae</taxon>
        <taxon>Varanus</taxon>
    </lineage>
</organism>
<feature type="compositionally biased region" description="Basic and acidic residues" evidence="2">
    <location>
        <begin position="15"/>
        <end position="31"/>
    </location>
</feature>
<dbReference type="Ensembl" id="ENSVKKT00000020425.1">
    <property type="protein sequence ID" value="ENSVKKP00000019937.1"/>
    <property type="gene ID" value="ENSVKKG00000013481.1"/>
</dbReference>
<feature type="coiled-coil region" evidence="1">
    <location>
        <begin position="182"/>
        <end position="224"/>
    </location>
</feature>
<feature type="region of interest" description="Disordered" evidence="2">
    <location>
        <begin position="1"/>
        <end position="31"/>
    </location>
</feature>
<evidence type="ECO:0000313" key="4">
    <source>
        <dbReference type="Ensembl" id="ENSVKKP00000019937.1"/>
    </source>
</evidence>
<evidence type="ECO:0000256" key="1">
    <source>
        <dbReference type="SAM" id="Coils"/>
    </source>
</evidence>
<feature type="compositionally biased region" description="Basic residues" evidence="2">
    <location>
        <begin position="1"/>
        <end position="10"/>
    </location>
</feature>
<dbReference type="KEGG" id="vko:123036000"/>
<dbReference type="PANTHER" id="PTHR21734:SF11">
    <property type="entry name" value="INHIBITOR OF NUCLEAR FACTOR KAPPA-B KINASE-INTERACTING PROTEIN"/>
    <property type="match status" value="1"/>
</dbReference>
<keyword evidence="1" id="KW-0175">Coiled coil</keyword>
<reference evidence="4" key="1">
    <citation type="submission" date="2025-08" db="UniProtKB">
        <authorList>
            <consortium name="Ensembl"/>
        </authorList>
    </citation>
    <scope>IDENTIFICATION</scope>
</reference>
<protein>
    <submittedName>
        <fullName evidence="4">IKBKB interacting protein</fullName>
    </submittedName>
</protein>
<dbReference type="AlphaFoldDB" id="A0A8D2LDB5"/>
<dbReference type="Proteomes" id="UP000694545">
    <property type="component" value="Unplaced"/>
</dbReference>
<evidence type="ECO:0000256" key="3">
    <source>
        <dbReference type="SAM" id="Phobius"/>
    </source>
</evidence>
<dbReference type="PANTHER" id="PTHR21734">
    <property type="entry name" value="INHIBITOR OF NUCLEAR FACTOR KAPPA-B KINASE-INTERACTING PROTEIN"/>
    <property type="match status" value="1"/>
</dbReference>
<feature type="transmembrane region" description="Helical" evidence="3">
    <location>
        <begin position="39"/>
        <end position="57"/>
    </location>
</feature>
<proteinExistence type="predicted"/>
<evidence type="ECO:0000313" key="5">
    <source>
        <dbReference type="Proteomes" id="UP000694545"/>
    </source>
</evidence>
<evidence type="ECO:0000256" key="2">
    <source>
        <dbReference type="SAM" id="MobiDB-lite"/>
    </source>
</evidence>
<sequence>MSEVKRRRKATLSAKPDEDQHNKQSSLESKKNVWMDPRTASSLLSLVACVGLTWFLFQQSVQLAALEKKYRLLKQDAVKSQDREDKINIMSEKFESSLGILWEASSSISMMTKFEQEVSSLRNIIYDIKNSEQAHSEKIESINAKFQTIIDSWKKSQAEVDTNTSILKSEAKHLHGEVTSQINAADSRLKSLSERLKDLQDSTLRNLKTLNRQEEEELTKVEQQLQYDTEATGKLEEQQNNLLARNSDLSQKILAYGPKLEECKTYLPVIEKAIRSVVKVSSELIAAEKKMEDMAIKVFNAEDEMMKAASDIMDIQNTLKDMQYKSSILKLQDDIFDLKEKIIDIAESETEITEENHHSDNGKKRT</sequence>
<reference evidence="4" key="2">
    <citation type="submission" date="2025-09" db="UniProtKB">
        <authorList>
            <consortium name="Ensembl"/>
        </authorList>
    </citation>
    <scope>IDENTIFICATION</scope>
</reference>
<keyword evidence="5" id="KW-1185">Reference proteome</keyword>
<accession>A0A8D2LDB5</accession>
<keyword evidence="3" id="KW-1133">Transmembrane helix</keyword>
<dbReference type="InterPro" id="IPR024152">
    <property type="entry name" value="Inh_kappa-B_kinase-int"/>
</dbReference>
<keyword evidence="3" id="KW-0812">Transmembrane</keyword>
<dbReference type="OrthoDB" id="9907187at2759"/>